<reference evidence="3" key="1">
    <citation type="journal article" date="2019" name="Int. J. Syst. Evol. Microbiol.">
        <title>The Global Catalogue of Microorganisms (GCM) 10K type strain sequencing project: providing services to taxonomists for standard genome sequencing and annotation.</title>
        <authorList>
            <consortium name="The Broad Institute Genomics Platform"/>
            <consortium name="The Broad Institute Genome Sequencing Center for Infectious Disease"/>
            <person name="Wu L."/>
            <person name="Ma J."/>
        </authorList>
    </citation>
    <scope>NUCLEOTIDE SEQUENCE [LARGE SCALE GENOMIC DNA]</scope>
    <source>
        <strain evidence="3">CCUG 54518</strain>
    </source>
</reference>
<feature type="region of interest" description="Disordered" evidence="1">
    <location>
        <begin position="232"/>
        <end position="288"/>
    </location>
</feature>
<evidence type="ECO:0000256" key="1">
    <source>
        <dbReference type="SAM" id="MobiDB-lite"/>
    </source>
</evidence>
<sequence>MQHERDKPLLAIVLSVALHAVALTLATQYAFGVPKQDAPPPDEPIMVVEFLPVPEVAAPPPQTTPITTPPPVQQAITPDIAVASAPPTPIDPTERAPITMDAPPAPSAQDWAFAAKYPLKNSKAYRYTWGQQVRSLMGTAVEGPDQGVVRFRIEIAPDGTMTRLETLWTTSAAAEQVARQAIARMPPSPPTPTGKPLVFEKTISFSPFVTDIPPIYKDDCLPDPPSFANRFAWNGHGQPGQAETPTPEPGESMAMEDCLKLLPQDSIEAEAAHDQRQLEQWGSSKLGR</sequence>
<proteinExistence type="predicted"/>
<evidence type="ECO:0000313" key="2">
    <source>
        <dbReference type="EMBL" id="MFC7435873.1"/>
    </source>
</evidence>
<dbReference type="SUPFAM" id="SSF74653">
    <property type="entry name" value="TolA/TonB C-terminal domain"/>
    <property type="match status" value="1"/>
</dbReference>
<feature type="compositionally biased region" description="Polar residues" evidence="1">
    <location>
        <begin position="278"/>
        <end position="288"/>
    </location>
</feature>
<name>A0ABW2RCQ7_9BURK</name>
<dbReference type="Proteomes" id="UP001596495">
    <property type="component" value="Unassembled WGS sequence"/>
</dbReference>
<comment type="caution">
    <text evidence="2">The sequence shown here is derived from an EMBL/GenBank/DDBJ whole genome shotgun (WGS) entry which is preliminary data.</text>
</comment>
<keyword evidence="3" id="KW-1185">Reference proteome</keyword>
<dbReference type="EMBL" id="JBHTBX010000011">
    <property type="protein sequence ID" value="MFC7435873.1"/>
    <property type="molecule type" value="Genomic_DNA"/>
</dbReference>
<accession>A0ABW2RCQ7</accession>
<evidence type="ECO:0000313" key="3">
    <source>
        <dbReference type="Proteomes" id="UP001596495"/>
    </source>
</evidence>
<gene>
    <name evidence="2" type="ORF">ACFQNJ_15260</name>
</gene>
<dbReference type="RefSeq" id="WP_382259127.1">
    <property type="nucleotide sequence ID" value="NZ_JBHTBX010000011.1"/>
</dbReference>
<organism evidence="2 3">
    <name type="scientific">Hydrogenophaga bisanensis</name>
    <dbReference type="NCBI Taxonomy" id="439611"/>
    <lineage>
        <taxon>Bacteria</taxon>
        <taxon>Pseudomonadati</taxon>
        <taxon>Pseudomonadota</taxon>
        <taxon>Betaproteobacteria</taxon>
        <taxon>Burkholderiales</taxon>
        <taxon>Comamonadaceae</taxon>
        <taxon>Hydrogenophaga</taxon>
    </lineage>
</organism>
<protein>
    <submittedName>
        <fullName evidence="2">Energy transducer TonB</fullName>
    </submittedName>
</protein>